<evidence type="ECO:0000256" key="7">
    <source>
        <dbReference type="ARBA" id="ARBA00048478"/>
    </source>
</evidence>
<keyword evidence="3 8" id="KW-0547">Nucleotide-binding</keyword>
<dbReference type="Proteomes" id="UP000772186">
    <property type="component" value="Unassembled WGS sequence"/>
</dbReference>
<dbReference type="GO" id="GO:0005737">
    <property type="term" value="C:cytoplasm"/>
    <property type="evidence" value="ECO:0007669"/>
    <property type="project" value="UniProtKB-SubCell"/>
</dbReference>
<dbReference type="GO" id="GO:0005524">
    <property type="term" value="F:ATP binding"/>
    <property type="evidence" value="ECO:0007669"/>
    <property type="project" value="UniProtKB-UniRule"/>
</dbReference>
<evidence type="ECO:0000313" key="10">
    <source>
        <dbReference type="EMBL" id="MBZ4195203.1"/>
    </source>
</evidence>
<keyword evidence="2 8" id="KW-0808">Transferase</keyword>
<evidence type="ECO:0000256" key="5">
    <source>
        <dbReference type="ARBA" id="ARBA00022840"/>
    </source>
</evidence>
<comment type="caution">
    <text evidence="10">The sequence shown here is derived from an EMBL/GenBank/DDBJ whole genome shotgun (WGS) entry which is preliminary data.</text>
</comment>
<comment type="subcellular location">
    <subcellularLocation>
        <location evidence="8">Cytoplasm</location>
    </subcellularLocation>
</comment>
<feature type="domain" description="Cytidylate kinase" evidence="9">
    <location>
        <begin position="7"/>
        <end position="218"/>
    </location>
</feature>
<sequence length="222" mass="25086">MSKKINIAIDGPSGAGKSTVAKAVAEKLGYVFINSGSVYRTVALNALNNNIPFDDEKKIEESLEEIEIEIDNEENIYLYGTNVLAEIRSDVISKGASKVAQYPSIREYVVQFIQAITKKCKGYIMDGRDTTFKIMPHAELKIFLTGTPEVRARRRMWENMDRGFETNYDVVLAEVKARDYQDINRKTDPLHIVEDAIVIDTTNMALEEVVDMIVNLAKERSK</sequence>
<reference evidence="10 11" key="1">
    <citation type="submission" date="2021-09" db="EMBL/GenBank/DDBJ databases">
        <title>WGS of Mycoplasma sp. Zaradi2 strains.</title>
        <authorList>
            <person name="Spergser J."/>
        </authorList>
    </citation>
    <scope>NUCLEOTIDE SEQUENCE [LARGE SCALE GENOMIC DNA]</scope>
    <source>
        <strain evidence="10 11">1331</strain>
    </source>
</reference>
<accession>A0A953NDY8</accession>
<comment type="catalytic activity">
    <reaction evidence="7 8">
        <text>CMP + ATP = CDP + ADP</text>
        <dbReference type="Rhea" id="RHEA:11600"/>
        <dbReference type="ChEBI" id="CHEBI:30616"/>
        <dbReference type="ChEBI" id="CHEBI:58069"/>
        <dbReference type="ChEBI" id="CHEBI:60377"/>
        <dbReference type="ChEBI" id="CHEBI:456216"/>
        <dbReference type="EC" id="2.7.4.25"/>
    </reaction>
</comment>
<name>A0A953NDY8_9MOLU</name>
<organism evidence="10 11">
    <name type="scientific">Mycoplasma tauri</name>
    <dbReference type="NCBI Taxonomy" id="547987"/>
    <lineage>
        <taxon>Bacteria</taxon>
        <taxon>Bacillati</taxon>
        <taxon>Mycoplasmatota</taxon>
        <taxon>Mollicutes</taxon>
        <taxon>Mycoplasmataceae</taxon>
        <taxon>Mycoplasma</taxon>
    </lineage>
</organism>
<comment type="similarity">
    <text evidence="1 8">Belongs to the cytidylate kinase family. Type 1 subfamily.</text>
</comment>
<protein>
    <recommendedName>
        <fullName evidence="8">Cytidylate kinase</fullName>
        <shortName evidence="8">CK</shortName>
        <ecNumber evidence="8">2.7.4.25</ecNumber>
    </recommendedName>
    <alternativeName>
        <fullName evidence="8">Cytidine monophosphate kinase</fullName>
        <shortName evidence="8">CMP kinase</shortName>
    </alternativeName>
</protein>
<dbReference type="HAMAP" id="MF_00238">
    <property type="entry name" value="Cytidyl_kinase_type1"/>
    <property type="match status" value="1"/>
</dbReference>
<dbReference type="Gene3D" id="3.40.50.300">
    <property type="entry name" value="P-loop containing nucleotide triphosphate hydrolases"/>
    <property type="match status" value="1"/>
</dbReference>
<dbReference type="GO" id="GO:0036431">
    <property type="term" value="F:dCMP kinase activity"/>
    <property type="evidence" value="ECO:0007669"/>
    <property type="project" value="InterPro"/>
</dbReference>
<dbReference type="NCBIfam" id="TIGR00017">
    <property type="entry name" value="cmk"/>
    <property type="match status" value="1"/>
</dbReference>
<evidence type="ECO:0000256" key="1">
    <source>
        <dbReference type="ARBA" id="ARBA00009427"/>
    </source>
</evidence>
<dbReference type="EMBL" id="JAIQBY010000002">
    <property type="protein sequence ID" value="MBZ4195203.1"/>
    <property type="molecule type" value="Genomic_DNA"/>
</dbReference>
<evidence type="ECO:0000313" key="11">
    <source>
        <dbReference type="Proteomes" id="UP000772186"/>
    </source>
</evidence>
<dbReference type="EC" id="2.7.4.25" evidence="8"/>
<evidence type="ECO:0000256" key="4">
    <source>
        <dbReference type="ARBA" id="ARBA00022777"/>
    </source>
</evidence>
<keyword evidence="5 8" id="KW-0067">ATP-binding</keyword>
<dbReference type="AlphaFoldDB" id="A0A953NDY8"/>
<dbReference type="CDD" id="cd02020">
    <property type="entry name" value="CMPK"/>
    <property type="match status" value="1"/>
</dbReference>
<dbReference type="InterPro" id="IPR003136">
    <property type="entry name" value="Cytidylate_kin"/>
</dbReference>
<dbReference type="InterPro" id="IPR027417">
    <property type="entry name" value="P-loop_NTPase"/>
</dbReference>
<feature type="binding site" evidence="8">
    <location>
        <begin position="11"/>
        <end position="19"/>
    </location>
    <ligand>
        <name>ATP</name>
        <dbReference type="ChEBI" id="CHEBI:30616"/>
    </ligand>
</feature>
<proteinExistence type="inferred from homology"/>
<dbReference type="Pfam" id="PF02224">
    <property type="entry name" value="Cytidylate_kin"/>
    <property type="match status" value="1"/>
</dbReference>
<dbReference type="RefSeq" id="WP_223644352.1">
    <property type="nucleotide sequence ID" value="NZ_JAIQBY010000002.1"/>
</dbReference>
<keyword evidence="4 8" id="KW-0418">Kinase</keyword>
<dbReference type="GO" id="GO:0006220">
    <property type="term" value="P:pyrimidine nucleotide metabolic process"/>
    <property type="evidence" value="ECO:0007669"/>
    <property type="project" value="UniProtKB-UniRule"/>
</dbReference>
<evidence type="ECO:0000259" key="9">
    <source>
        <dbReference type="Pfam" id="PF02224"/>
    </source>
</evidence>
<dbReference type="SUPFAM" id="SSF52540">
    <property type="entry name" value="P-loop containing nucleoside triphosphate hydrolases"/>
    <property type="match status" value="1"/>
</dbReference>
<gene>
    <name evidence="8 10" type="primary">cmk</name>
    <name evidence="10" type="ORF">LAD73_00475</name>
</gene>
<keyword evidence="8" id="KW-0963">Cytoplasm</keyword>
<comment type="catalytic activity">
    <reaction evidence="6 8">
        <text>dCMP + ATP = dCDP + ADP</text>
        <dbReference type="Rhea" id="RHEA:25094"/>
        <dbReference type="ChEBI" id="CHEBI:30616"/>
        <dbReference type="ChEBI" id="CHEBI:57566"/>
        <dbReference type="ChEBI" id="CHEBI:58593"/>
        <dbReference type="ChEBI" id="CHEBI:456216"/>
        <dbReference type="EC" id="2.7.4.25"/>
    </reaction>
</comment>
<evidence type="ECO:0000256" key="2">
    <source>
        <dbReference type="ARBA" id="ARBA00022679"/>
    </source>
</evidence>
<evidence type="ECO:0000256" key="6">
    <source>
        <dbReference type="ARBA" id="ARBA00047615"/>
    </source>
</evidence>
<evidence type="ECO:0000256" key="8">
    <source>
        <dbReference type="HAMAP-Rule" id="MF_00238"/>
    </source>
</evidence>
<evidence type="ECO:0000256" key="3">
    <source>
        <dbReference type="ARBA" id="ARBA00022741"/>
    </source>
</evidence>
<keyword evidence="11" id="KW-1185">Reference proteome</keyword>
<dbReference type="InterPro" id="IPR011994">
    <property type="entry name" value="Cytidylate_kinase_dom"/>
</dbReference>